<dbReference type="RefSeq" id="WP_244715708.1">
    <property type="nucleotide sequence ID" value="NZ_CP095049.1"/>
</dbReference>
<evidence type="ECO:0008006" key="3">
    <source>
        <dbReference type="Google" id="ProtNLM"/>
    </source>
</evidence>
<evidence type="ECO:0000313" key="1">
    <source>
        <dbReference type="EMBL" id="UOQ52068.1"/>
    </source>
</evidence>
<proteinExistence type="predicted"/>
<accession>A0ABY4F7R6</accession>
<sequence length="248" mass="28052">MKYFYPLCCLTLTNWLGIHQAVGQAPAHDSGLVATAAARLGNLQMVPVEDNSNLYNGTEYVHYEKNYRTVKGHQFFLAAEEQTGDIFYDGALYLKVPLQYDIRYDQLVLRFPGTPYQLKLLNEKVAYFTVSGRRFVRVAAGPAPESLPTGFYEALSEGRAQLLAKRLKKTRETLTGGAVELSFQESNRFYLEKDGKTYSIGGKGDLLTALADKKKELRQYVSTQKLKFSKSKQEASLVKLVQYYDTLR</sequence>
<organism evidence="1 2">
    <name type="scientific">Hymenobacter cellulosivorans</name>
    <dbReference type="NCBI Taxonomy" id="2932249"/>
    <lineage>
        <taxon>Bacteria</taxon>
        <taxon>Pseudomonadati</taxon>
        <taxon>Bacteroidota</taxon>
        <taxon>Cytophagia</taxon>
        <taxon>Cytophagales</taxon>
        <taxon>Hymenobacteraceae</taxon>
        <taxon>Hymenobacter</taxon>
    </lineage>
</organism>
<dbReference type="EMBL" id="CP095049">
    <property type="protein sequence ID" value="UOQ52068.1"/>
    <property type="molecule type" value="Genomic_DNA"/>
</dbReference>
<gene>
    <name evidence="1" type="ORF">MUN80_20185</name>
</gene>
<name>A0ABY4F7R6_9BACT</name>
<protein>
    <recommendedName>
        <fullName evidence="3">DUF4369 domain-containing protein</fullName>
    </recommendedName>
</protein>
<reference evidence="1 2" key="1">
    <citation type="submission" date="2022-04" db="EMBL/GenBank/DDBJ databases">
        <title>Hymenobacter sp. isolated from the air.</title>
        <authorList>
            <person name="Won M."/>
            <person name="Lee C.-M."/>
            <person name="Woen H.-Y."/>
            <person name="Kwon S.-W."/>
        </authorList>
    </citation>
    <scope>NUCLEOTIDE SEQUENCE [LARGE SCALE GENOMIC DNA]</scope>
    <source>
        <strain evidence="2">5116 S-27</strain>
    </source>
</reference>
<keyword evidence="2" id="KW-1185">Reference proteome</keyword>
<evidence type="ECO:0000313" key="2">
    <source>
        <dbReference type="Proteomes" id="UP000831785"/>
    </source>
</evidence>
<dbReference type="Proteomes" id="UP000831785">
    <property type="component" value="Chromosome"/>
</dbReference>